<dbReference type="Proteomes" id="UP000037035">
    <property type="component" value="Unassembled WGS sequence"/>
</dbReference>
<feature type="compositionally biased region" description="Polar residues" evidence="1">
    <location>
        <begin position="97"/>
        <end position="106"/>
    </location>
</feature>
<dbReference type="EMBL" id="LAVV01006566">
    <property type="protein sequence ID" value="KNZ59332.1"/>
    <property type="molecule type" value="Genomic_DNA"/>
</dbReference>
<keyword evidence="4" id="KW-1185">Reference proteome</keyword>
<organism evidence="3 4">
    <name type="scientific">Puccinia sorghi</name>
    <dbReference type="NCBI Taxonomy" id="27349"/>
    <lineage>
        <taxon>Eukaryota</taxon>
        <taxon>Fungi</taxon>
        <taxon>Dikarya</taxon>
        <taxon>Basidiomycota</taxon>
        <taxon>Pucciniomycotina</taxon>
        <taxon>Pucciniomycetes</taxon>
        <taxon>Pucciniales</taxon>
        <taxon>Pucciniaceae</taxon>
        <taxon>Puccinia</taxon>
    </lineage>
</organism>
<evidence type="ECO:0000313" key="4">
    <source>
        <dbReference type="Proteomes" id="UP000037035"/>
    </source>
</evidence>
<feature type="compositionally biased region" description="Basic and acidic residues" evidence="1">
    <location>
        <begin position="87"/>
        <end position="96"/>
    </location>
</feature>
<feature type="region of interest" description="Disordered" evidence="1">
    <location>
        <begin position="87"/>
        <end position="106"/>
    </location>
</feature>
<protein>
    <submittedName>
        <fullName evidence="3">Uncharacterized protein</fullName>
    </submittedName>
</protein>
<feature type="chain" id="PRO_5005568446" evidence="2">
    <location>
        <begin position="23"/>
        <end position="150"/>
    </location>
</feature>
<name>A0A0L6VFM1_9BASI</name>
<dbReference type="AlphaFoldDB" id="A0A0L6VFM1"/>
<dbReference type="VEuPathDB" id="FungiDB:VP01_1756g4"/>
<feature type="signal peptide" evidence="2">
    <location>
        <begin position="1"/>
        <end position="22"/>
    </location>
</feature>
<accession>A0A0L6VFM1</accession>
<evidence type="ECO:0000256" key="1">
    <source>
        <dbReference type="SAM" id="MobiDB-lite"/>
    </source>
</evidence>
<proteinExistence type="predicted"/>
<evidence type="ECO:0000256" key="2">
    <source>
        <dbReference type="SAM" id="SignalP"/>
    </source>
</evidence>
<reference evidence="3 4" key="1">
    <citation type="submission" date="2015-08" db="EMBL/GenBank/DDBJ databases">
        <title>Next Generation Sequencing and Analysis of the Genome of Puccinia sorghi L Schw, the Causal Agent of Maize Common Rust.</title>
        <authorList>
            <person name="Rochi L."/>
            <person name="Burguener G."/>
            <person name="Darino M."/>
            <person name="Turjanski A."/>
            <person name="Kreff E."/>
            <person name="Dieguez M.J."/>
            <person name="Sacco F."/>
        </authorList>
    </citation>
    <scope>NUCLEOTIDE SEQUENCE [LARGE SCALE GENOMIC DNA]</scope>
    <source>
        <strain evidence="3 4">RO10H11247</strain>
    </source>
</reference>
<sequence>MRKHYLECQLLIQDLLVTLVFLDYEVTNTSLLDTHLNVPSIPSLGLIVSPKNSSQKLFLDSILENAAEISDLLQHILSKWSLNDHPAPRTREDKQLGRQNLDSSSSLTKSVPIQYPIVTMALLWERIFPQPQCQTKNHYSNQSKVDSSNQ</sequence>
<dbReference type="OrthoDB" id="2514001at2759"/>
<comment type="caution">
    <text evidence="3">The sequence shown here is derived from an EMBL/GenBank/DDBJ whole genome shotgun (WGS) entry which is preliminary data.</text>
</comment>
<gene>
    <name evidence="3" type="ORF">VP01_1756g4</name>
</gene>
<keyword evidence="2" id="KW-0732">Signal</keyword>
<evidence type="ECO:0000313" key="3">
    <source>
        <dbReference type="EMBL" id="KNZ59332.1"/>
    </source>
</evidence>